<reference evidence="1" key="1">
    <citation type="submission" date="2019-09" db="EMBL/GenBank/DDBJ databases">
        <title>Comparative Genomics of Leptospira interrogans Reveals Genome Plasticity - A Common Adaptive Strategy for Survival in Various Hosts.</title>
        <authorList>
            <person name="Ramli S.R."/>
            <person name="Bunk B."/>
            <person name="Goris M."/>
            <person name="Bhuju S."/>
            <person name="Jarek M."/>
            <person name="Sproer C."/>
            <person name="Mustakim S."/>
            <person name="Strommenger B."/>
            <person name="Pessler F."/>
        </authorList>
    </citation>
    <scope>NUCLEOTIDE SEQUENCE</scope>
    <source>
        <strain evidence="1">782</strain>
    </source>
</reference>
<evidence type="ECO:0000313" key="1">
    <source>
        <dbReference type="EMBL" id="QOI43513.1"/>
    </source>
</evidence>
<proteinExistence type="predicted"/>
<dbReference type="RefSeq" id="WP_000344511.1">
    <property type="nucleotide sequence ID" value="NZ_CP043884.1"/>
</dbReference>
<organism evidence="1 2">
    <name type="scientific">Leptospira interrogans serovar Canicola</name>
    <dbReference type="NCBI Taxonomy" id="211880"/>
    <lineage>
        <taxon>Bacteria</taxon>
        <taxon>Pseudomonadati</taxon>
        <taxon>Spirochaetota</taxon>
        <taxon>Spirochaetia</taxon>
        <taxon>Leptospirales</taxon>
        <taxon>Leptospiraceae</taxon>
        <taxon>Leptospira</taxon>
    </lineage>
</organism>
<protein>
    <submittedName>
        <fullName evidence="1">Uncharacterized protein</fullName>
    </submittedName>
</protein>
<name>A0AAP9WD73_LEPIR</name>
<dbReference type="EMBL" id="CP043884">
    <property type="protein sequence ID" value="QOI43513.1"/>
    <property type="molecule type" value="Genomic_DNA"/>
</dbReference>
<accession>A0AAP9WD73</accession>
<gene>
    <name evidence="1" type="ORF">Lepto782_15450</name>
</gene>
<evidence type="ECO:0000313" key="2">
    <source>
        <dbReference type="Proteomes" id="UP000663124"/>
    </source>
</evidence>
<dbReference type="AlphaFoldDB" id="A0AAP9WD73"/>
<sequence>MDESGLLQVAGQGSQLWSINCIQEAQYNIHLKFQLIIEHDLSSERDAELLRATIEARQL</sequence>
<dbReference type="Proteomes" id="UP000663124">
    <property type="component" value="Chromosome 1"/>
</dbReference>